<keyword evidence="3 8" id="KW-1134">Transmembrane beta strand</keyword>
<dbReference type="Gene3D" id="2.20.200.10">
    <property type="entry name" value="Outer membrane efflux proteins (OEP)"/>
    <property type="match status" value="1"/>
</dbReference>
<sequence length="469" mass="50993">MHKFIPCVLTLALAGCQLAPEYQRPDSPVLESYPDAESLTDERGFVAAELPWQDFFADPQLQVLIGQALENNRDLQAAVYRIEETRGLYRVQNAERFPSLGIGADATRGRFNQGTAAGVAGSGGSISETYSVSATISAFELDFWGRVANLSTAARAEYFASIEAQRAFRLSLIRDVATTYLGLREAVERIALAEATVISRREGLRIAKVRLDAGITSALDFNQAEALLTQAETQLASIMLARAENQNLLAVLTGGVVAEPLPEPLSLEQQSSPPALDAGLSSSLLVNRPDILAAEQRLIAAKANIGIARAAFFPQVSLIGSFGYASSELDNLISSSDETWSIGPSITLPIFDFGRNRGNLTVAQARDNIAIAEYESTIQTAFNEVADALAGRRYLAEQVDAQRRNTETLQRVVNLARKRYQEGVVNYIEVLDAERSLFDAEQAFIQTRRAEVQNLVDLYVALGGGTLEQ</sequence>
<reference evidence="9 10" key="1">
    <citation type="submission" date="2018-07" db="EMBL/GenBank/DDBJ databases">
        <title>Pseudomonas laoshanensis sp. nov., isolated from soil.</title>
        <authorList>
            <person name="Sun J."/>
            <person name="Yu L."/>
            <person name="Wang M."/>
            <person name="Zhang C."/>
        </authorList>
    </citation>
    <scope>NUCLEOTIDE SEQUENCE [LARGE SCALE GENOMIC DNA]</scope>
    <source>
        <strain evidence="9 10">Y22</strain>
    </source>
</reference>
<keyword evidence="8" id="KW-0472">Membrane</keyword>
<keyword evidence="10" id="KW-1185">Reference proteome</keyword>
<proteinExistence type="inferred from homology"/>
<dbReference type="NCBIfam" id="TIGR01845">
    <property type="entry name" value="outer_NodT"/>
    <property type="match status" value="1"/>
</dbReference>
<accession>A0A7V7GPH5</accession>
<evidence type="ECO:0000256" key="7">
    <source>
        <dbReference type="ARBA" id="ARBA00023288"/>
    </source>
</evidence>
<evidence type="ECO:0000256" key="1">
    <source>
        <dbReference type="ARBA" id="ARBA00004459"/>
    </source>
</evidence>
<evidence type="ECO:0000256" key="8">
    <source>
        <dbReference type="RuleBase" id="RU362097"/>
    </source>
</evidence>
<dbReference type="RefSeq" id="WP_149333878.1">
    <property type="nucleotide sequence ID" value="NZ_QOVF01000007.1"/>
</dbReference>
<dbReference type="Pfam" id="PF02321">
    <property type="entry name" value="OEP"/>
    <property type="match status" value="2"/>
</dbReference>
<gene>
    <name evidence="9" type="ORF">DT594_16290</name>
</gene>
<comment type="caution">
    <text evidence="9">The sequence shown here is derived from an EMBL/GenBank/DDBJ whole genome shotgun (WGS) entry which is preliminary data.</text>
</comment>
<dbReference type="PANTHER" id="PTHR30203:SF32">
    <property type="entry name" value="CATION EFFLUX SYSTEM PROTEIN CUSC"/>
    <property type="match status" value="1"/>
</dbReference>
<dbReference type="Gene3D" id="1.20.1600.10">
    <property type="entry name" value="Outer membrane efflux proteins (OEP)"/>
    <property type="match status" value="1"/>
</dbReference>
<keyword evidence="4 8" id="KW-0812">Transmembrane</keyword>
<evidence type="ECO:0000256" key="2">
    <source>
        <dbReference type="ARBA" id="ARBA00007613"/>
    </source>
</evidence>
<dbReference type="GO" id="GO:0009279">
    <property type="term" value="C:cell outer membrane"/>
    <property type="evidence" value="ECO:0007669"/>
    <property type="project" value="UniProtKB-SubCell"/>
</dbReference>
<protein>
    <submittedName>
        <fullName evidence="9">RND transporter</fullName>
    </submittedName>
</protein>
<evidence type="ECO:0000313" key="9">
    <source>
        <dbReference type="EMBL" id="KAA0691797.1"/>
    </source>
</evidence>
<dbReference type="AlphaFoldDB" id="A0A7V7GPH5"/>
<dbReference type="InterPro" id="IPR003423">
    <property type="entry name" value="OMP_efflux"/>
</dbReference>
<dbReference type="PROSITE" id="PS51257">
    <property type="entry name" value="PROKAR_LIPOPROTEIN"/>
    <property type="match status" value="1"/>
</dbReference>
<keyword evidence="6" id="KW-0998">Cell outer membrane</keyword>
<comment type="similarity">
    <text evidence="2 8">Belongs to the outer membrane factor (OMF) (TC 1.B.17) family.</text>
</comment>
<evidence type="ECO:0000256" key="6">
    <source>
        <dbReference type="ARBA" id="ARBA00023237"/>
    </source>
</evidence>
<dbReference type="EMBL" id="QOVF01000007">
    <property type="protein sequence ID" value="KAA0691797.1"/>
    <property type="molecule type" value="Genomic_DNA"/>
</dbReference>
<evidence type="ECO:0000313" key="10">
    <source>
        <dbReference type="Proteomes" id="UP000463138"/>
    </source>
</evidence>
<organism evidence="9 10">
    <name type="scientific">Halopseudomonas laoshanensis</name>
    <dbReference type="NCBI Taxonomy" id="2268758"/>
    <lineage>
        <taxon>Bacteria</taxon>
        <taxon>Pseudomonadati</taxon>
        <taxon>Pseudomonadota</taxon>
        <taxon>Gammaproteobacteria</taxon>
        <taxon>Pseudomonadales</taxon>
        <taxon>Pseudomonadaceae</taxon>
        <taxon>Halopseudomonas</taxon>
    </lineage>
</organism>
<evidence type="ECO:0000256" key="4">
    <source>
        <dbReference type="ARBA" id="ARBA00022692"/>
    </source>
</evidence>
<evidence type="ECO:0000256" key="3">
    <source>
        <dbReference type="ARBA" id="ARBA00022452"/>
    </source>
</evidence>
<dbReference type="OrthoDB" id="9770517at2"/>
<dbReference type="PANTHER" id="PTHR30203">
    <property type="entry name" value="OUTER MEMBRANE CATION EFFLUX PROTEIN"/>
    <property type="match status" value="1"/>
</dbReference>
<dbReference type="GO" id="GO:0015562">
    <property type="term" value="F:efflux transmembrane transporter activity"/>
    <property type="evidence" value="ECO:0007669"/>
    <property type="project" value="InterPro"/>
</dbReference>
<comment type="subcellular location">
    <subcellularLocation>
        <location evidence="1 8">Cell outer membrane</location>
        <topology evidence="1 8">Lipid-anchor</topology>
    </subcellularLocation>
</comment>
<dbReference type="Proteomes" id="UP000463138">
    <property type="component" value="Unassembled WGS sequence"/>
</dbReference>
<dbReference type="SUPFAM" id="SSF56954">
    <property type="entry name" value="Outer membrane efflux proteins (OEP)"/>
    <property type="match status" value="1"/>
</dbReference>
<evidence type="ECO:0000256" key="5">
    <source>
        <dbReference type="ARBA" id="ARBA00023139"/>
    </source>
</evidence>
<name>A0A7V7GPH5_9GAMM</name>
<dbReference type="InterPro" id="IPR010131">
    <property type="entry name" value="MdtP/NodT-like"/>
</dbReference>
<keyword evidence="7 8" id="KW-0449">Lipoprotein</keyword>
<keyword evidence="5 8" id="KW-0564">Palmitate</keyword>